<name>A0A8T0Y6M8_9STRA</name>
<sequence length="85" mass="9522">MSTGYIMPTNCNKLRVFISYNGCFDRVRDGLDGKSGQGYGQCFFDSPRGHGDNFAGSIMEFKFSASTQMIFRATDVLVFKYSLGY</sequence>
<protein>
    <submittedName>
        <fullName evidence="1">Uncharacterized protein</fullName>
    </submittedName>
</protein>
<comment type="caution">
    <text evidence="1">The sequence shown here is derived from an EMBL/GenBank/DDBJ whole genome shotgun (WGS) entry which is preliminary data.</text>
</comment>
<gene>
    <name evidence="1" type="ORF">PC113_g22710</name>
    <name evidence="2" type="ORF">PC117_g24445</name>
    <name evidence="3" type="ORF">PC118_g22802</name>
</gene>
<dbReference type="Proteomes" id="UP000736787">
    <property type="component" value="Unassembled WGS sequence"/>
</dbReference>
<reference evidence="1" key="1">
    <citation type="submission" date="2018-10" db="EMBL/GenBank/DDBJ databases">
        <title>Effector identification in a new, highly contiguous assembly of the strawberry crown rot pathogen Phytophthora cactorum.</title>
        <authorList>
            <person name="Armitage A.D."/>
            <person name="Nellist C.F."/>
            <person name="Bates H."/>
            <person name="Vickerstaff R.J."/>
            <person name="Harrison R.J."/>
        </authorList>
    </citation>
    <scope>NUCLEOTIDE SEQUENCE</scope>
    <source>
        <strain evidence="1">15-7</strain>
        <strain evidence="2">4040</strain>
        <strain evidence="3">P415</strain>
    </source>
</reference>
<dbReference type="EMBL" id="RCML01001897">
    <property type="protein sequence ID" value="KAG2959861.1"/>
    <property type="molecule type" value="Genomic_DNA"/>
</dbReference>
<evidence type="ECO:0000313" key="3">
    <source>
        <dbReference type="EMBL" id="KAG2959861.1"/>
    </source>
</evidence>
<proteinExistence type="predicted"/>
<organism evidence="1 4">
    <name type="scientific">Phytophthora cactorum</name>
    <dbReference type="NCBI Taxonomy" id="29920"/>
    <lineage>
        <taxon>Eukaryota</taxon>
        <taxon>Sar</taxon>
        <taxon>Stramenopiles</taxon>
        <taxon>Oomycota</taxon>
        <taxon>Peronosporomycetes</taxon>
        <taxon>Peronosporales</taxon>
        <taxon>Peronosporaceae</taxon>
        <taxon>Phytophthora</taxon>
    </lineage>
</organism>
<evidence type="ECO:0000313" key="4">
    <source>
        <dbReference type="Proteomes" id="UP000735874"/>
    </source>
</evidence>
<dbReference type="AlphaFoldDB" id="A0A8T0Y6M8"/>
<dbReference type="Proteomes" id="UP000697107">
    <property type="component" value="Unassembled WGS sequence"/>
</dbReference>
<accession>A0A8T0Y6M8</accession>
<dbReference type="EMBL" id="RCMK01001645">
    <property type="protein sequence ID" value="KAG2890547.1"/>
    <property type="molecule type" value="Genomic_DNA"/>
</dbReference>
<dbReference type="EMBL" id="RCMG01001809">
    <property type="protein sequence ID" value="KAG2819589.1"/>
    <property type="molecule type" value="Genomic_DNA"/>
</dbReference>
<evidence type="ECO:0000313" key="2">
    <source>
        <dbReference type="EMBL" id="KAG2890547.1"/>
    </source>
</evidence>
<dbReference type="Proteomes" id="UP000735874">
    <property type="component" value="Unassembled WGS sequence"/>
</dbReference>
<evidence type="ECO:0000313" key="1">
    <source>
        <dbReference type="EMBL" id="KAG2819589.1"/>
    </source>
</evidence>